<reference evidence="2 3" key="1">
    <citation type="submission" date="2019-07" db="EMBL/GenBank/DDBJ databases">
        <title>Draft genome for Aliikangiella sp. M105.</title>
        <authorList>
            <person name="Wang G."/>
        </authorList>
    </citation>
    <scope>NUCLEOTIDE SEQUENCE [LARGE SCALE GENOMIC DNA]</scope>
    <source>
        <strain evidence="2 3">M105</strain>
    </source>
</reference>
<dbReference type="Pfam" id="PF00595">
    <property type="entry name" value="PDZ"/>
    <property type="match status" value="1"/>
</dbReference>
<dbReference type="OrthoDB" id="6402251at2"/>
<comment type="caution">
    <text evidence="2">The sequence shown here is derived from an EMBL/GenBank/DDBJ whole genome shotgun (WGS) entry which is preliminary data.</text>
</comment>
<proteinExistence type="predicted"/>
<dbReference type="Proteomes" id="UP000315439">
    <property type="component" value="Unassembled WGS sequence"/>
</dbReference>
<keyword evidence="3" id="KW-1185">Reference proteome</keyword>
<dbReference type="SUPFAM" id="SSF50156">
    <property type="entry name" value="PDZ domain-like"/>
    <property type="match status" value="1"/>
</dbReference>
<evidence type="ECO:0000313" key="2">
    <source>
        <dbReference type="EMBL" id="TQV86549.1"/>
    </source>
</evidence>
<dbReference type="AlphaFoldDB" id="A0A545UAQ9"/>
<dbReference type="InterPro" id="IPR036034">
    <property type="entry name" value="PDZ_sf"/>
</dbReference>
<dbReference type="PROSITE" id="PS50106">
    <property type="entry name" value="PDZ"/>
    <property type="match status" value="1"/>
</dbReference>
<gene>
    <name evidence="2" type="ORF">FLL46_16725</name>
</gene>
<sequence length="336" mass="37884">MMENRLMKLMSIILLWFVWVSGSLVLAAPDERRTSPEVLLEKASEFTPESQLLLNQLEGQIKGTVLAITENERKAGRNIDDFYFAIELPAQQQASLGMVLDVENVEQGYSVLSVAPGSLAEKININRGDKIVAINDIEVEATSSNAALEQLQQLTPGQELRLAFNRNGNIKQAVVEMAGDYIPGIKLEIGSQPVFKTALLSEAGDDSENNSQNADDKSMLDENACGEVSVFFRPPETKDIYPAFINTIDDRGVIRTRHSFRLSPGKHIIKLHELITDPFLRRTRGMQKAKPIEIDVKPNMTYYLGAKFIRAKRSRVFKELYWEPVIWRTSERECEL</sequence>
<dbReference type="EMBL" id="VIKS01000010">
    <property type="protein sequence ID" value="TQV86549.1"/>
    <property type="molecule type" value="Genomic_DNA"/>
</dbReference>
<feature type="domain" description="PDZ" evidence="1">
    <location>
        <begin position="85"/>
        <end position="166"/>
    </location>
</feature>
<evidence type="ECO:0000313" key="3">
    <source>
        <dbReference type="Proteomes" id="UP000315439"/>
    </source>
</evidence>
<protein>
    <submittedName>
        <fullName evidence="2">PDZ domain-containing protein</fullName>
    </submittedName>
</protein>
<dbReference type="InterPro" id="IPR001478">
    <property type="entry name" value="PDZ"/>
</dbReference>
<evidence type="ECO:0000259" key="1">
    <source>
        <dbReference type="PROSITE" id="PS50106"/>
    </source>
</evidence>
<name>A0A545UAQ9_9GAMM</name>
<organism evidence="2 3">
    <name type="scientific">Aliikangiella coralliicola</name>
    <dbReference type="NCBI Taxonomy" id="2592383"/>
    <lineage>
        <taxon>Bacteria</taxon>
        <taxon>Pseudomonadati</taxon>
        <taxon>Pseudomonadota</taxon>
        <taxon>Gammaproteobacteria</taxon>
        <taxon>Oceanospirillales</taxon>
        <taxon>Pleioneaceae</taxon>
        <taxon>Aliikangiella</taxon>
    </lineage>
</organism>
<accession>A0A545UAQ9</accession>
<dbReference type="Gene3D" id="2.30.42.10">
    <property type="match status" value="1"/>
</dbReference>
<dbReference type="SMART" id="SM00228">
    <property type="entry name" value="PDZ"/>
    <property type="match status" value="1"/>
</dbReference>